<comment type="caution">
    <text evidence="8">The sequence shown here is derived from an EMBL/GenBank/DDBJ whole genome shotgun (WGS) entry which is preliminary data.</text>
</comment>
<comment type="subcellular location">
    <subcellularLocation>
        <location evidence="7">Cell inner membrane</location>
        <topology evidence="7">Single-pass type II membrane protein</topology>
    </subcellularLocation>
    <text evidence="7">Localizes to the division septum.</text>
</comment>
<dbReference type="PANTHER" id="PTHR37485:SF1">
    <property type="entry name" value="CELL DIVISION PROTEIN FTSB"/>
    <property type="match status" value="1"/>
</dbReference>
<comment type="similarity">
    <text evidence="7">Belongs to the FtsB family.</text>
</comment>
<dbReference type="GO" id="GO:0043093">
    <property type="term" value="P:FtsZ-dependent cytokinesis"/>
    <property type="evidence" value="ECO:0007669"/>
    <property type="project" value="UniProtKB-UniRule"/>
</dbReference>
<evidence type="ECO:0000256" key="3">
    <source>
        <dbReference type="ARBA" id="ARBA00022692"/>
    </source>
</evidence>
<keyword evidence="4 7" id="KW-1133">Transmembrane helix</keyword>
<dbReference type="PANTHER" id="PTHR37485">
    <property type="entry name" value="CELL DIVISION PROTEIN FTSB"/>
    <property type="match status" value="1"/>
</dbReference>
<keyword evidence="6 7" id="KW-0131">Cell cycle</keyword>
<accession>A0A0J8V8A0</accession>
<dbReference type="GO" id="GO:0030428">
    <property type="term" value="C:cell septum"/>
    <property type="evidence" value="ECO:0007669"/>
    <property type="project" value="TreeGrafter"/>
</dbReference>
<dbReference type="RefSeq" id="WP_048900595.1">
    <property type="nucleotide sequence ID" value="NZ_AP024852.1"/>
</dbReference>
<feature type="topological domain" description="Periplasmic" evidence="7">
    <location>
        <begin position="22"/>
        <end position="91"/>
    </location>
</feature>
<dbReference type="AlphaFoldDB" id="A0A0J8V8A0"/>
<comment type="function">
    <text evidence="7">Essential cell division protein. May link together the upstream cell division proteins, which are predominantly cytoplasmic, with the downstream cell division proteins, which are predominantly periplasmic.</text>
</comment>
<dbReference type="InterPro" id="IPR007060">
    <property type="entry name" value="FtsL/DivIC"/>
</dbReference>
<evidence type="ECO:0000256" key="7">
    <source>
        <dbReference type="HAMAP-Rule" id="MF_00599"/>
    </source>
</evidence>
<comment type="subunit">
    <text evidence="7">Part of a complex composed of FtsB, FtsL and FtsQ.</text>
</comment>
<dbReference type="Proteomes" id="UP000240481">
    <property type="component" value="Unassembled WGS sequence"/>
</dbReference>
<name>A0A0J8V8A0_9GAMM</name>
<evidence type="ECO:0000313" key="8">
    <source>
        <dbReference type="EMBL" id="PSW21619.1"/>
    </source>
</evidence>
<dbReference type="EMBL" id="PYLZ01000015">
    <property type="protein sequence ID" value="PSW21619.1"/>
    <property type="molecule type" value="Genomic_DNA"/>
</dbReference>
<proteinExistence type="inferred from homology"/>
<dbReference type="OrthoDB" id="7061211at2"/>
<keyword evidence="5 7" id="KW-0472">Membrane</keyword>
<dbReference type="GO" id="GO:0032153">
    <property type="term" value="C:cell division site"/>
    <property type="evidence" value="ECO:0007669"/>
    <property type="project" value="UniProtKB-UniRule"/>
</dbReference>
<sequence length="91" mass="10835">MRLLTVLMLSVLCWLQYEFWLGKNGMMEYLQVKDNVEIQRHANADVAQRNQQMYVEIYDLHRGLEAVEERARNELGMIKPDETFFRIVGDN</sequence>
<dbReference type="Pfam" id="PF04977">
    <property type="entry name" value="DivIC"/>
    <property type="match status" value="1"/>
</dbReference>
<feature type="topological domain" description="Cytoplasmic" evidence="7">
    <location>
        <begin position="1"/>
        <end position="3"/>
    </location>
</feature>
<reference evidence="8 9" key="1">
    <citation type="submission" date="2018-01" db="EMBL/GenBank/DDBJ databases">
        <title>Whole genome sequencing of Histamine producing bacteria.</title>
        <authorList>
            <person name="Butler K."/>
        </authorList>
    </citation>
    <scope>NUCLEOTIDE SEQUENCE [LARGE SCALE GENOMIC DNA]</scope>
    <source>
        <strain evidence="8 9">DSM 24669</strain>
    </source>
</reference>
<gene>
    <name evidence="7" type="primary">ftsB</name>
    <name evidence="8" type="ORF">C9I94_21355</name>
</gene>
<protein>
    <recommendedName>
        <fullName evidence="7">Cell division protein FtsB</fullName>
    </recommendedName>
</protein>
<dbReference type="NCBIfam" id="NF002058">
    <property type="entry name" value="PRK00888.1"/>
    <property type="match status" value="1"/>
</dbReference>
<evidence type="ECO:0000256" key="5">
    <source>
        <dbReference type="ARBA" id="ARBA00023136"/>
    </source>
</evidence>
<dbReference type="HAMAP" id="MF_00599">
    <property type="entry name" value="FtsB"/>
    <property type="match status" value="1"/>
</dbReference>
<keyword evidence="7" id="KW-0997">Cell inner membrane</keyword>
<keyword evidence="2 7" id="KW-0132">Cell division</keyword>
<dbReference type="STRING" id="680026.AB733_21265"/>
<organism evidence="8 9">
    <name type="scientific">Photobacterium swingsii</name>
    <dbReference type="NCBI Taxonomy" id="680026"/>
    <lineage>
        <taxon>Bacteria</taxon>
        <taxon>Pseudomonadati</taxon>
        <taxon>Pseudomonadota</taxon>
        <taxon>Gammaproteobacteria</taxon>
        <taxon>Vibrionales</taxon>
        <taxon>Vibrionaceae</taxon>
        <taxon>Photobacterium</taxon>
    </lineage>
</organism>
<evidence type="ECO:0000256" key="1">
    <source>
        <dbReference type="ARBA" id="ARBA00022475"/>
    </source>
</evidence>
<evidence type="ECO:0000256" key="6">
    <source>
        <dbReference type="ARBA" id="ARBA00023306"/>
    </source>
</evidence>
<evidence type="ECO:0000256" key="4">
    <source>
        <dbReference type="ARBA" id="ARBA00022989"/>
    </source>
</evidence>
<keyword evidence="3 7" id="KW-0812">Transmembrane</keyword>
<evidence type="ECO:0000313" key="9">
    <source>
        <dbReference type="Proteomes" id="UP000240481"/>
    </source>
</evidence>
<dbReference type="InterPro" id="IPR023081">
    <property type="entry name" value="Cell_div_FtsB"/>
</dbReference>
<evidence type="ECO:0000256" key="2">
    <source>
        <dbReference type="ARBA" id="ARBA00022618"/>
    </source>
</evidence>
<keyword evidence="1 7" id="KW-1003">Cell membrane</keyword>
<dbReference type="GO" id="GO:0005886">
    <property type="term" value="C:plasma membrane"/>
    <property type="evidence" value="ECO:0007669"/>
    <property type="project" value="UniProtKB-SubCell"/>
</dbReference>
<keyword evidence="9" id="KW-1185">Reference proteome</keyword>